<feature type="signal peptide" evidence="2">
    <location>
        <begin position="1"/>
        <end position="25"/>
    </location>
</feature>
<name>A0A251ZV24_9PROT</name>
<feature type="chain" id="PRO_5013146272" evidence="2">
    <location>
        <begin position="26"/>
        <end position="156"/>
    </location>
</feature>
<feature type="compositionally biased region" description="Polar residues" evidence="1">
    <location>
        <begin position="100"/>
        <end position="136"/>
    </location>
</feature>
<evidence type="ECO:0000313" key="4">
    <source>
        <dbReference type="Proteomes" id="UP000194946"/>
    </source>
</evidence>
<evidence type="ECO:0000313" key="3">
    <source>
        <dbReference type="EMBL" id="OUI78511.1"/>
    </source>
</evidence>
<reference evidence="4" key="1">
    <citation type="submission" date="2014-06" db="EMBL/GenBank/DDBJ databases">
        <authorList>
            <person name="Winans N.J."/>
            <person name="Newell P.D."/>
            <person name="Douglas A.E."/>
        </authorList>
    </citation>
    <scope>NUCLEOTIDE SEQUENCE [LARGE SCALE GENOMIC DNA]</scope>
    <source>
        <strain evidence="4">DmL_052</strain>
    </source>
</reference>
<gene>
    <name evidence="3" type="ORF">HK18_08330</name>
</gene>
<keyword evidence="2" id="KW-0732">Signal</keyword>
<comment type="caution">
    <text evidence="3">The sequence shown here is derived from an EMBL/GenBank/DDBJ whole genome shotgun (WGS) entry which is preliminary data.</text>
</comment>
<accession>A0A251ZV24</accession>
<evidence type="ECO:0000256" key="1">
    <source>
        <dbReference type="SAM" id="MobiDB-lite"/>
    </source>
</evidence>
<organism evidence="3 4">
    <name type="scientific">Commensalibacter intestini</name>
    <dbReference type="NCBI Taxonomy" id="479936"/>
    <lineage>
        <taxon>Bacteria</taxon>
        <taxon>Pseudomonadati</taxon>
        <taxon>Pseudomonadota</taxon>
        <taxon>Alphaproteobacteria</taxon>
        <taxon>Acetobacterales</taxon>
        <taxon>Acetobacteraceae</taxon>
    </lineage>
</organism>
<proteinExistence type="predicted"/>
<feature type="compositionally biased region" description="Polar residues" evidence="1">
    <location>
        <begin position="42"/>
        <end position="52"/>
    </location>
</feature>
<sequence>MKLSFHSLFTLGCTVGMMLTGSAFAQSQQSAPSEQWRLHGAQNGQVSQSNTPAYYKTPSLKPAKKNERNTLRRQGWHTHPDPYIEEGGVYTNKTHPALTQHGSTLHQYSSSTSNNYMSPPSTVLSPYRNGSSQQAVKIQDPLPGNVAPIPLPPEKN</sequence>
<keyword evidence="4" id="KW-1185">Reference proteome</keyword>
<dbReference type="EMBL" id="JOPB01000006">
    <property type="protein sequence ID" value="OUI78511.1"/>
    <property type="molecule type" value="Genomic_DNA"/>
</dbReference>
<protein>
    <submittedName>
        <fullName evidence="3">Uncharacterized protein</fullName>
    </submittedName>
</protein>
<dbReference type="Proteomes" id="UP000194946">
    <property type="component" value="Unassembled WGS sequence"/>
</dbReference>
<dbReference type="RefSeq" id="WP_086632245.1">
    <property type="nucleotide sequence ID" value="NZ_JOPB01000006.1"/>
</dbReference>
<feature type="region of interest" description="Disordered" evidence="1">
    <location>
        <begin position="29"/>
        <end position="156"/>
    </location>
</feature>
<evidence type="ECO:0000256" key="2">
    <source>
        <dbReference type="SAM" id="SignalP"/>
    </source>
</evidence>
<dbReference type="AlphaFoldDB" id="A0A251ZV24"/>